<dbReference type="GO" id="GO:0030655">
    <property type="term" value="P:beta-lactam antibiotic catabolic process"/>
    <property type="evidence" value="ECO:0007669"/>
    <property type="project" value="InterPro"/>
</dbReference>
<keyword evidence="1" id="KW-0472">Membrane</keyword>
<keyword evidence="1" id="KW-0812">Transmembrane</keyword>
<dbReference type="AlphaFoldDB" id="A0A1Z4LWK7"/>
<feature type="transmembrane region" description="Helical" evidence="1">
    <location>
        <begin position="12"/>
        <end position="36"/>
    </location>
</feature>
<organism evidence="3 4">
    <name type="scientific">Calothrix parasitica NIES-267</name>
    <dbReference type="NCBI Taxonomy" id="1973488"/>
    <lineage>
        <taxon>Bacteria</taxon>
        <taxon>Bacillati</taxon>
        <taxon>Cyanobacteriota</taxon>
        <taxon>Cyanophyceae</taxon>
        <taxon>Nostocales</taxon>
        <taxon>Calotrichaceae</taxon>
        <taxon>Calothrix</taxon>
    </lineage>
</organism>
<gene>
    <name evidence="3" type="ORF">NIES267_49680</name>
</gene>
<dbReference type="OrthoDB" id="440093at2"/>
<dbReference type="GO" id="GO:0046677">
    <property type="term" value="P:response to antibiotic"/>
    <property type="evidence" value="ECO:0007669"/>
    <property type="project" value="InterPro"/>
</dbReference>
<dbReference type="Proteomes" id="UP000218418">
    <property type="component" value="Chromosome"/>
</dbReference>
<accession>A0A1Z4LWK7</accession>
<keyword evidence="1" id="KW-1133">Transmembrane helix</keyword>
<evidence type="ECO:0000256" key="1">
    <source>
        <dbReference type="SAM" id="Phobius"/>
    </source>
</evidence>
<keyword evidence="4" id="KW-1185">Reference proteome</keyword>
<dbReference type="EMBL" id="AP018227">
    <property type="protein sequence ID" value="BAY85468.1"/>
    <property type="molecule type" value="Genomic_DNA"/>
</dbReference>
<dbReference type="Pfam" id="PF13354">
    <property type="entry name" value="Beta-lactamase2"/>
    <property type="match status" value="2"/>
</dbReference>
<feature type="domain" description="Beta-lactamase class A catalytic" evidence="2">
    <location>
        <begin position="116"/>
        <end position="160"/>
    </location>
</feature>
<dbReference type="InterPro" id="IPR012338">
    <property type="entry name" value="Beta-lactam/transpept-like"/>
</dbReference>
<feature type="domain" description="Beta-lactamase class A catalytic" evidence="2">
    <location>
        <begin position="167"/>
        <end position="355"/>
    </location>
</feature>
<proteinExistence type="predicted"/>
<evidence type="ECO:0000313" key="3">
    <source>
        <dbReference type="EMBL" id="BAY85468.1"/>
    </source>
</evidence>
<name>A0A1Z4LWK7_9CYAN</name>
<dbReference type="Gene3D" id="3.40.710.10">
    <property type="entry name" value="DD-peptidase/beta-lactamase superfamily"/>
    <property type="match status" value="1"/>
</dbReference>
<dbReference type="PANTHER" id="PTHR35333:SF3">
    <property type="entry name" value="BETA-LACTAMASE-TYPE TRANSPEPTIDASE FOLD CONTAINING PROTEIN"/>
    <property type="match status" value="1"/>
</dbReference>
<evidence type="ECO:0000313" key="4">
    <source>
        <dbReference type="Proteomes" id="UP000218418"/>
    </source>
</evidence>
<dbReference type="GO" id="GO:0008800">
    <property type="term" value="F:beta-lactamase activity"/>
    <property type="evidence" value="ECO:0007669"/>
    <property type="project" value="InterPro"/>
</dbReference>
<evidence type="ECO:0000259" key="2">
    <source>
        <dbReference type="Pfam" id="PF13354"/>
    </source>
</evidence>
<sequence length="385" mass="43958">MRISDKKRSTQLLRLQFTGIVTGVALIVSLIGFFLYKQNTDNKQIAKTADKSTPELSSLPIPSASPLSLNETIESSELTYNISTSPNLAKNRQLQKIVDEVVDFAKSQKFPIQPLSITIIDVETGEHAGYQQEKLRYPASVVKLFWMVNLYAQIEKGIFSEAEFPEYLDAMIQKSDNEAASYIVDRITKTEYKQNIKAEEYKNWRTKRLKINQYFQKAGYKNINISQKTFPIPSLKLSRAKGSELKLRDNPEKPNLNKISTQQVARLLYEINKNQSVSEKSSSKMAKLLTIDAETRDTKRHDKNPNEFNPVRGFLSASLPNKVDFKGKAGWTSNSRNDAGIITTPNGKSYILVVFGEDRTYAYDWQIFPDISKLVFNRMNKLERE</sequence>
<dbReference type="SUPFAM" id="SSF56601">
    <property type="entry name" value="beta-lactamase/transpeptidase-like"/>
    <property type="match status" value="1"/>
</dbReference>
<reference evidence="3 4" key="1">
    <citation type="submission" date="2017-06" db="EMBL/GenBank/DDBJ databases">
        <title>Genome sequencing of cyanobaciteial culture collection at National Institute for Environmental Studies (NIES).</title>
        <authorList>
            <person name="Hirose Y."/>
            <person name="Shimura Y."/>
            <person name="Fujisawa T."/>
            <person name="Nakamura Y."/>
            <person name="Kawachi M."/>
        </authorList>
    </citation>
    <scope>NUCLEOTIDE SEQUENCE [LARGE SCALE GENOMIC DNA]</scope>
    <source>
        <strain evidence="3 4">NIES-267</strain>
    </source>
</reference>
<dbReference type="PANTHER" id="PTHR35333">
    <property type="entry name" value="BETA-LACTAMASE"/>
    <property type="match status" value="1"/>
</dbReference>
<protein>
    <recommendedName>
        <fullName evidence="2">Beta-lactamase class A catalytic domain-containing protein</fullName>
    </recommendedName>
</protein>
<dbReference type="InterPro" id="IPR000871">
    <property type="entry name" value="Beta-lactam_class-A"/>
</dbReference>
<dbReference type="InterPro" id="IPR045155">
    <property type="entry name" value="Beta-lactam_cat"/>
</dbReference>